<dbReference type="GO" id="GO:0004144">
    <property type="term" value="F:diacylglycerol O-acyltransferase activity"/>
    <property type="evidence" value="ECO:0007669"/>
    <property type="project" value="TreeGrafter"/>
</dbReference>
<evidence type="ECO:0000256" key="4">
    <source>
        <dbReference type="ARBA" id="ARBA00022679"/>
    </source>
</evidence>
<dbReference type="RefSeq" id="XP_017888716.1">
    <property type="nucleotide sequence ID" value="XM_018033227.2"/>
</dbReference>
<comment type="subcellular location">
    <subcellularLocation>
        <location evidence="1 11">Endoplasmic reticulum membrane</location>
        <topology evidence="1 11">Multi-pass membrane protein</topology>
    </subcellularLocation>
</comment>
<dbReference type="KEGG" id="ccal:108630153"/>
<evidence type="ECO:0000256" key="9">
    <source>
        <dbReference type="ARBA" id="ARBA00023136"/>
    </source>
</evidence>
<dbReference type="Pfam" id="PF03982">
    <property type="entry name" value="DAGAT"/>
    <property type="match status" value="1"/>
</dbReference>
<keyword evidence="9 11" id="KW-0472">Membrane</keyword>
<proteinExistence type="inferred from homology"/>
<keyword evidence="3" id="KW-0444">Lipid biosynthesis</keyword>
<dbReference type="PANTHER" id="PTHR12317">
    <property type="entry name" value="DIACYLGLYCEROL O-ACYLTRANSFERASE"/>
    <property type="match status" value="1"/>
</dbReference>
<dbReference type="InterPro" id="IPR007130">
    <property type="entry name" value="DAGAT"/>
</dbReference>
<accession>A0AAJ7JBI0</accession>
<evidence type="ECO:0000313" key="13">
    <source>
        <dbReference type="RefSeq" id="XP_017888716.1"/>
    </source>
</evidence>
<evidence type="ECO:0000256" key="2">
    <source>
        <dbReference type="ARBA" id="ARBA00005420"/>
    </source>
</evidence>
<sequence>MEILGIKFAPFNVPLKRRLETLSVTVWVVLIITGNFLGYVLAGYLLLYTEYVRYLMPIYFLYMYYDWDTCNKGGRSERWCKWLRNSAWMRNYCDYFPLKLVKTTDLDPTRNYLFCSVPHGIMSSGICGAFSSDFLGCKQLFPGLEIRVVILDQHFKVPFFREYAYMNGAVSSSSESLNYQLSTKPPAPYTGKITILIVGGASESLECQPGTYRTLVKKRKGFIKLALKHGTPLVPVIPFGETDLYDQFYRPEGTSFRKFQHYVRKIIGLAPVVLKGRGLFQYSFGVAPHRRPITVVVGSPLDVPKVEEPTREQIDEYHEKFIKHTIDLFETQKHKYIKNAESVKMELLS</sequence>
<evidence type="ECO:0000256" key="5">
    <source>
        <dbReference type="ARBA" id="ARBA00022692"/>
    </source>
</evidence>
<keyword evidence="6 11" id="KW-0256">Endoplasmic reticulum</keyword>
<comment type="caution">
    <text evidence="11">Lacks conserved residue(s) required for the propagation of feature annotation.</text>
</comment>
<keyword evidence="10" id="KW-0012">Acyltransferase</keyword>
<dbReference type="CDD" id="cd07987">
    <property type="entry name" value="LPLAT_MGAT-like"/>
    <property type="match status" value="1"/>
</dbReference>
<evidence type="ECO:0000256" key="7">
    <source>
        <dbReference type="ARBA" id="ARBA00022989"/>
    </source>
</evidence>
<evidence type="ECO:0000256" key="8">
    <source>
        <dbReference type="ARBA" id="ARBA00023098"/>
    </source>
</evidence>
<dbReference type="GO" id="GO:0005789">
    <property type="term" value="C:endoplasmic reticulum membrane"/>
    <property type="evidence" value="ECO:0007669"/>
    <property type="project" value="UniProtKB-SubCell"/>
</dbReference>
<evidence type="ECO:0000256" key="10">
    <source>
        <dbReference type="ARBA" id="ARBA00023315"/>
    </source>
</evidence>
<dbReference type="PANTHER" id="PTHR12317:SF79">
    <property type="entry name" value="ACYLTRANSFERASE"/>
    <property type="match status" value="1"/>
</dbReference>
<dbReference type="EC" id="2.3.1.-" evidence="11"/>
<evidence type="ECO:0000313" key="14">
    <source>
        <dbReference type="RefSeq" id="XP_017888719.1"/>
    </source>
</evidence>
<keyword evidence="4 11" id="KW-0808">Transferase</keyword>
<reference evidence="13 14" key="1">
    <citation type="submission" date="2025-04" db="UniProtKB">
        <authorList>
            <consortium name="RefSeq"/>
        </authorList>
    </citation>
    <scope>IDENTIFICATION</scope>
    <source>
        <tissue evidence="13 14">Whole body</tissue>
    </source>
</reference>
<name>A0AAJ7JBI0_9HYME</name>
<evidence type="ECO:0000256" key="11">
    <source>
        <dbReference type="RuleBase" id="RU367023"/>
    </source>
</evidence>
<evidence type="ECO:0000256" key="6">
    <source>
        <dbReference type="ARBA" id="ARBA00022824"/>
    </source>
</evidence>
<protein>
    <recommendedName>
        <fullName evidence="11">Acyltransferase</fullName>
        <ecNumber evidence="11">2.3.1.-</ecNumber>
    </recommendedName>
</protein>
<dbReference type="GeneID" id="108630153"/>
<keyword evidence="7 11" id="KW-1133">Transmembrane helix</keyword>
<dbReference type="Proteomes" id="UP000694925">
    <property type="component" value="Unplaced"/>
</dbReference>
<keyword evidence="5 11" id="KW-0812">Transmembrane</keyword>
<feature type="transmembrane region" description="Helical" evidence="11">
    <location>
        <begin position="24"/>
        <end position="47"/>
    </location>
</feature>
<dbReference type="AlphaFoldDB" id="A0AAJ7JBI0"/>
<organism evidence="12 13">
    <name type="scientific">Ceratina calcarata</name>
    <dbReference type="NCBI Taxonomy" id="156304"/>
    <lineage>
        <taxon>Eukaryota</taxon>
        <taxon>Metazoa</taxon>
        <taxon>Ecdysozoa</taxon>
        <taxon>Arthropoda</taxon>
        <taxon>Hexapoda</taxon>
        <taxon>Insecta</taxon>
        <taxon>Pterygota</taxon>
        <taxon>Neoptera</taxon>
        <taxon>Endopterygota</taxon>
        <taxon>Hymenoptera</taxon>
        <taxon>Apocrita</taxon>
        <taxon>Aculeata</taxon>
        <taxon>Apoidea</taxon>
        <taxon>Anthophila</taxon>
        <taxon>Apidae</taxon>
        <taxon>Ceratina</taxon>
        <taxon>Zadontomerus</taxon>
    </lineage>
</organism>
<keyword evidence="12" id="KW-1185">Reference proteome</keyword>
<gene>
    <name evidence="13 14" type="primary">LOC108630153</name>
</gene>
<evidence type="ECO:0000313" key="12">
    <source>
        <dbReference type="Proteomes" id="UP000694925"/>
    </source>
</evidence>
<dbReference type="RefSeq" id="XP_017888719.1">
    <property type="nucleotide sequence ID" value="XM_018033230.2"/>
</dbReference>
<evidence type="ECO:0000256" key="3">
    <source>
        <dbReference type="ARBA" id="ARBA00022516"/>
    </source>
</evidence>
<comment type="similarity">
    <text evidence="2 11">Belongs to the diacylglycerol acyltransferase family.</text>
</comment>
<evidence type="ECO:0000256" key="1">
    <source>
        <dbReference type="ARBA" id="ARBA00004477"/>
    </source>
</evidence>
<keyword evidence="8" id="KW-0443">Lipid metabolism</keyword>
<dbReference type="GO" id="GO:0019432">
    <property type="term" value="P:triglyceride biosynthetic process"/>
    <property type="evidence" value="ECO:0007669"/>
    <property type="project" value="TreeGrafter"/>
</dbReference>